<dbReference type="RefSeq" id="XP_009843963.1">
    <property type="nucleotide sequence ID" value="XM_009845661.1"/>
</dbReference>
<dbReference type="EMBL" id="KI913209">
    <property type="protein sequence ID" value="ETV66592.1"/>
    <property type="molecule type" value="Genomic_DNA"/>
</dbReference>
<organism evidence="1">
    <name type="scientific">Aphanomyces astaci</name>
    <name type="common">Crayfish plague agent</name>
    <dbReference type="NCBI Taxonomy" id="112090"/>
    <lineage>
        <taxon>Eukaryota</taxon>
        <taxon>Sar</taxon>
        <taxon>Stramenopiles</taxon>
        <taxon>Oomycota</taxon>
        <taxon>Saprolegniomycetes</taxon>
        <taxon>Saprolegniales</taxon>
        <taxon>Verrucalvaceae</taxon>
        <taxon>Aphanomyces</taxon>
    </lineage>
</organism>
<evidence type="ECO:0000313" key="1">
    <source>
        <dbReference type="EMBL" id="ETV66592.1"/>
    </source>
</evidence>
<name>W4FGH3_APHAT</name>
<dbReference type="OrthoDB" id="79420at2759"/>
<gene>
    <name evidence="1" type="ORF">H257_17022</name>
</gene>
<accession>W4FGH3</accession>
<dbReference type="VEuPathDB" id="FungiDB:H257_17022"/>
<reference evidence="1" key="1">
    <citation type="submission" date="2013-12" db="EMBL/GenBank/DDBJ databases">
        <title>The Genome Sequence of Aphanomyces astaci APO3.</title>
        <authorList>
            <consortium name="The Broad Institute Genomics Platform"/>
            <person name="Russ C."/>
            <person name="Tyler B."/>
            <person name="van West P."/>
            <person name="Dieguez-Uribeondo J."/>
            <person name="Young S.K."/>
            <person name="Zeng Q."/>
            <person name="Gargeya S."/>
            <person name="Fitzgerald M."/>
            <person name="Abouelleil A."/>
            <person name="Alvarado L."/>
            <person name="Chapman S.B."/>
            <person name="Gainer-Dewar J."/>
            <person name="Goldberg J."/>
            <person name="Griggs A."/>
            <person name="Gujja S."/>
            <person name="Hansen M."/>
            <person name="Howarth C."/>
            <person name="Imamovic A."/>
            <person name="Ireland A."/>
            <person name="Larimer J."/>
            <person name="McCowan C."/>
            <person name="Murphy C."/>
            <person name="Pearson M."/>
            <person name="Poon T.W."/>
            <person name="Priest M."/>
            <person name="Roberts A."/>
            <person name="Saif S."/>
            <person name="Shea T."/>
            <person name="Sykes S."/>
            <person name="Wortman J."/>
            <person name="Nusbaum C."/>
            <person name="Birren B."/>
        </authorList>
    </citation>
    <scope>NUCLEOTIDE SEQUENCE [LARGE SCALE GENOMIC DNA]</scope>
    <source>
        <strain evidence="1">APO3</strain>
    </source>
</reference>
<sequence>MAQYVHQQRAGGSLVRLSRRVPPSSPLQGFCTSSMSRSTVMHALVAYYFLGIKRTAIARLFSKSVSTISNWIQQHEKTCPTYLSASWQGPGLLLGGDCDDRVLYRGFLWCP</sequence>
<protein>
    <submittedName>
        <fullName evidence="1">Uncharacterized protein</fullName>
    </submittedName>
</protein>
<dbReference type="AlphaFoldDB" id="W4FGH3"/>
<dbReference type="GeneID" id="20819018"/>
<proteinExistence type="predicted"/>